<evidence type="ECO:0000313" key="2">
    <source>
        <dbReference type="Proteomes" id="UP000001075"/>
    </source>
</evidence>
<organism evidence="1 2">
    <name type="scientific">Cricetulus griseus</name>
    <name type="common">Chinese hamster</name>
    <name type="synonym">Cricetulus barabensis griseus</name>
    <dbReference type="NCBI Taxonomy" id="10029"/>
    <lineage>
        <taxon>Eukaryota</taxon>
        <taxon>Metazoa</taxon>
        <taxon>Chordata</taxon>
        <taxon>Craniata</taxon>
        <taxon>Vertebrata</taxon>
        <taxon>Euteleostomi</taxon>
        <taxon>Mammalia</taxon>
        <taxon>Eutheria</taxon>
        <taxon>Euarchontoglires</taxon>
        <taxon>Glires</taxon>
        <taxon>Rodentia</taxon>
        <taxon>Myomorpha</taxon>
        <taxon>Muroidea</taxon>
        <taxon>Cricetidae</taxon>
        <taxon>Cricetinae</taxon>
        <taxon>Cricetulus</taxon>
    </lineage>
</organism>
<sequence>MTQLLPHCTFKLGRAGPDLRQRLFWDTEVLNLALYSLRMFLKRGIAFLREGPCEAQPGLGLSEDDPEFLVLLPPSPKCSY</sequence>
<dbReference type="AlphaFoldDB" id="G3GY82"/>
<protein>
    <submittedName>
        <fullName evidence="1">Uncharacterized protein</fullName>
    </submittedName>
</protein>
<reference evidence="2" key="1">
    <citation type="journal article" date="2011" name="Nat. Biotechnol.">
        <title>The genomic sequence of the Chinese hamster ovary (CHO)-K1 cell line.</title>
        <authorList>
            <person name="Xu X."/>
            <person name="Nagarajan H."/>
            <person name="Lewis N.E."/>
            <person name="Pan S."/>
            <person name="Cai Z."/>
            <person name="Liu X."/>
            <person name="Chen W."/>
            <person name="Xie M."/>
            <person name="Wang W."/>
            <person name="Hammond S."/>
            <person name="Andersen M.R."/>
            <person name="Neff N."/>
            <person name="Passarelli B."/>
            <person name="Koh W."/>
            <person name="Fan H.C."/>
            <person name="Wang J."/>
            <person name="Gui Y."/>
            <person name="Lee K.H."/>
            <person name="Betenbaugh M.J."/>
            <person name="Quake S.R."/>
            <person name="Famili I."/>
            <person name="Palsson B.O."/>
            <person name="Wang J."/>
        </authorList>
    </citation>
    <scope>NUCLEOTIDE SEQUENCE [LARGE SCALE GENOMIC DNA]</scope>
    <source>
        <strain evidence="2">CHO K1 cell line</strain>
    </source>
</reference>
<proteinExistence type="predicted"/>
<name>G3GY82_CRIGR</name>
<evidence type="ECO:0000313" key="1">
    <source>
        <dbReference type="EMBL" id="EGV93898.1"/>
    </source>
</evidence>
<accession>G3GY82</accession>
<gene>
    <name evidence="1" type="ORF">I79_002755</name>
</gene>
<dbReference type="InParanoid" id="G3GY82"/>
<dbReference type="EMBL" id="JH000064">
    <property type="protein sequence ID" value="EGV93898.1"/>
    <property type="molecule type" value="Genomic_DNA"/>
</dbReference>
<dbReference type="Proteomes" id="UP000001075">
    <property type="component" value="Unassembled WGS sequence"/>
</dbReference>